<dbReference type="AlphaFoldDB" id="A0A9P5CRC8"/>
<dbReference type="GeneID" id="63834036"/>
<dbReference type="RefSeq" id="XP_040779084.1">
    <property type="nucleotide sequence ID" value="XM_040916907.1"/>
</dbReference>
<dbReference type="OrthoDB" id="4738875at2759"/>
<evidence type="ECO:0000256" key="1">
    <source>
        <dbReference type="SAM" id="MobiDB-lite"/>
    </source>
</evidence>
<reference evidence="2" key="1">
    <citation type="journal article" date="2020" name="Phytopathology">
        <title>Genome sequence of the chestnut blight fungus Cryphonectria parasitica EP155: A fundamental resource for an archetypical invasive plant pathogen.</title>
        <authorList>
            <person name="Crouch J.A."/>
            <person name="Dawe A."/>
            <person name="Aerts A."/>
            <person name="Barry K."/>
            <person name="Churchill A.C.L."/>
            <person name="Grimwood J."/>
            <person name="Hillman B."/>
            <person name="Milgroom M.G."/>
            <person name="Pangilinan J."/>
            <person name="Smith M."/>
            <person name="Salamov A."/>
            <person name="Schmutz J."/>
            <person name="Yadav J."/>
            <person name="Grigoriev I.V."/>
            <person name="Nuss D."/>
        </authorList>
    </citation>
    <scope>NUCLEOTIDE SEQUENCE</scope>
    <source>
        <strain evidence="2">EP155</strain>
    </source>
</reference>
<dbReference type="PANTHER" id="PTHR42791:SF2">
    <property type="entry name" value="N-ACETYLTRANSFERASE DOMAIN-CONTAINING PROTEIN"/>
    <property type="match status" value="1"/>
</dbReference>
<dbReference type="InterPro" id="IPR052523">
    <property type="entry name" value="Trichothecene_AcTrans"/>
</dbReference>
<dbReference type="SUPFAM" id="SSF55729">
    <property type="entry name" value="Acyl-CoA N-acyltransferases (Nat)"/>
    <property type="match status" value="1"/>
</dbReference>
<organism evidence="2 3">
    <name type="scientific">Cryphonectria parasitica (strain ATCC 38755 / EP155)</name>
    <dbReference type="NCBI Taxonomy" id="660469"/>
    <lineage>
        <taxon>Eukaryota</taxon>
        <taxon>Fungi</taxon>
        <taxon>Dikarya</taxon>
        <taxon>Ascomycota</taxon>
        <taxon>Pezizomycotina</taxon>
        <taxon>Sordariomycetes</taxon>
        <taxon>Sordariomycetidae</taxon>
        <taxon>Diaporthales</taxon>
        <taxon>Cryphonectriaceae</taxon>
        <taxon>Cryphonectria-Endothia species complex</taxon>
        <taxon>Cryphonectria</taxon>
    </lineage>
</organism>
<gene>
    <name evidence="2" type="ORF">M406DRAFT_253529</name>
</gene>
<feature type="region of interest" description="Disordered" evidence="1">
    <location>
        <begin position="1"/>
        <end position="22"/>
    </location>
</feature>
<sequence length="239" mass="27014">MGPRLSKAEAPSGPISIRPADKKDLDNITDIVKAGFPDDPGCDYKYPFRDKYPDDFWKWTRRDHEAYIDQPEKFVVLVATQPVAGDERGQDQTIVDRPIAYAVWDTAVNTKARSRDHGINERRDANPEHMKEYAQTMSMAFPKYFGRYGGEQLSLQWLITHPNFRRRGAGTMLCGWGEQEAIKRGGGWSLTVMASPMGRLLYEHLGYRLLGAVTAQVDGEEERVDIYILAKEGLGATMV</sequence>
<dbReference type="EMBL" id="MU032346">
    <property type="protein sequence ID" value="KAF3768123.1"/>
    <property type="molecule type" value="Genomic_DNA"/>
</dbReference>
<dbReference type="Gene3D" id="3.40.630.30">
    <property type="match status" value="1"/>
</dbReference>
<evidence type="ECO:0000313" key="2">
    <source>
        <dbReference type="EMBL" id="KAF3768123.1"/>
    </source>
</evidence>
<proteinExistence type="predicted"/>
<protein>
    <recommendedName>
        <fullName evidence="4">N-acetyltransferase domain-containing protein</fullName>
    </recommendedName>
</protein>
<evidence type="ECO:0008006" key="4">
    <source>
        <dbReference type="Google" id="ProtNLM"/>
    </source>
</evidence>
<dbReference type="Proteomes" id="UP000803844">
    <property type="component" value="Unassembled WGS sequence"/>
</dbReference>
<keyword evidence="3" id="KW-1185">Reference proteome</keyword>
<comment type="caution">
    <text evidence="2">The sequence shown here is derived from an EMBL/GenBank/DDBJ whole genome shotgun (WGS) entry which is preliminary data.</text>
</comment>
<accession>A0A9P5CRC8</accession>
<dbReference type="InterPro" id="IPR016181">
    <property type="entry name" value="Acyl_CoA_acyltransferase"/>
</dbReference>
<evidence type="ECO:0000313" key="3">
    <source>
        <dbReference type="Proteomes" id="UP000803844"/>
    </source>
</evidence>
<name>A0A9P5CRC8_CRYP1</name>
<dbReference type="PANTHER" id="PTHR42791">
    <property type="entry name" value="GNAT FAMILY ACETYLTRANSFERASE"/>
    <property type="match status" value="1"/>
</dbReference>
<dbReference type="CDD" id="cd04301">
    <property type="entry name" value="NAT_SF"/>
    <property type="match status" value="1"/>
</dbReference>
<dbReference type="GO" id="GO:0016747">
    <property type="term" value="F:acyltransferase activity, transferring groups other than amino-acyl groups"/>
    <property type="evidence" value="ECO:0007669"/>
    <property type="project" value="InterPro"/>
</dbReference>